<name>A0ABR5T9V6_9BURK</name>
<dbReference type="RefSeq" id="WP_038747613.1">
    <property type="nucleotide sequence ID" value="NZ_LNJQ01000004.1"/>
</dbReference>
<organism evidence="1 2">
    <name type="scientific">Burkholderia savannae</name>
    <dbReference type="NCBI Taxonomy" id="1637837"/>
    <lineage>
        <taxon>Bacteria</taxon>
        <taxon>Pseudomonadati</taxon>
        <taxon>Pseudomonadota</taxon>
        <taxon>Betaproteobacteria</taxon>
        <taxon>Burkholderiales</taxon>
        <taxon>Burkholderiaceae</taxon>
        <taxon>Burkholderia</taxon>
        <taxon>pseudomallei group</taxon>
    </lineage>
</organism>
<reference evidence="1 2" key="1">
    <citation type="submission" date="2015-11" db="EMBL/GenBank/DDBJ databases">
        <authorList>
            <person name="Sahl J."/>
            <person name="Wagner D."/>
            <person name="Keim P."/>
        </authorList>
    </citation>
    <scope>NUCLEOTIDE SEQUENCE [LARGE SCALE GENOMIC DNA]</scope>
    <source>
        <strain evidence="1 2">BDU18</strain>
    </source>
</reference>
<gene>
    <name evidence="1" type="ORF">WS72_27550</name>
</gene>
<comment type="caution">
    <text evidence="1">The sequence shown here is derived from an EMBL/GenBank/DDBJ whole genome shotgun (WGS) entry which is preliminary data.</text>
</comment>
<protein>
    <submittedName>
        <fullName evidence="1">Uncharacterized protein</fullName>
    </submittedName>
</protein>
<evidence type="ECO:0000313" key="1">
    <source>
        <dbReference type="EMBL" id="KWZ38582.1"/>
    </source>
</evidence>
<keyword evidence="2" id="KW-1185">Reference proteome</keyword>
<sequence length="87" mass="9089">MRARGSGARVGAAYGDGVAYEGEGSSAFARRAALFRRLPMAAAIVNGNDAPSSRKMSRASRQAIRLIFTGGKSLADPKRIEAYAADA</sequence>
<evidence type="ECO:0000313" key="2">
    <source>
        <dbReference type="Proteomes" id="UP000070255"/>
    </source>
</evidence>
<dbReference type="EMBL" id="LNJQ01000004">
    <property type="protein sequence ID" value="KWZ38582.1"/>
    <property type="molecule type" value="Genomic_DNA"/>
</dbReference>
<proteinExistence type="predicted"/>
<accession>A0ABR5T9V6</accession>
<dbReference type="Proteomes" id="UP000070255">
    <property type="component" value="Unassembled WGS sequence"/>
</dbReference>